<dbReference type="PANTHER" id="PTHR43630">
    <property type="entry name" value="POLY-BETA-1,6-N-ACETYL-D-GLUCOSAMINE SYNTHASE"/>
    <property type="match status" value="1"/>
</dbReference>
<dbReference type="SUPFAM" id="SSF53448">
    <property type="entry name" value="Nucleotide-diphospho-sugar transferases"/>
    <property type="match status" value="1"/>
</dbReference>
<dbReference type="AlphaFoldDB" id="A0A011NLL0"/>
<reference evidence="4" key="1">
    <citation type="submission" date="2014-02" db="EMBL/GenBank/DDBJ databases">
        <title>Expanding our view of genomic diversity in Candidatus Accumulibacter clades.</title>
        <authorList>
            <person name="Skennerton C.T."/>
            <person name="Barr J.J."/>
            <person name="Slater F.R."/>
            <person name="Bond P.L."/>
            <person name="Tyson G.W."/>
        </authorList>
    </citation>
    <scope>NUCLEOTIDE SEQUENCE [LARGE SCALE GENOMIC DNA]</scope>
</reference>
<dbReference type="Gene3D" id="3.90.550.10">
    <property type="entry name" value="Spore Coat Polysaccharide Biosynthesis Protein SpsA, Chain A"/>
    <property type="match status" value="1"/>
</dbReference>
<sequence>MTDPTRLSVIVTTYNNGRTLRACLESVKWANEIVVLDSLSTDDTLAIARNYNTRIHQHRFMGYGPQKQMAVELASNDWVLLLDADEVLSPALQDELRQLLQEAPAADGYEIARQEQLFWRMSHPATRMNHFLRLFDRRQGGVDDMPVHAAPKVRGRIERLKSLLYHFGETDLHAKVEKINAYSTGLVEDKLKRRRWGLPLIMIFYPPWFFLRSYFFKRNFVNGWAGFINSVVAAFYVFLKYAKLYEHHQFARHGTDLFPEGAPPVPAARRD</sequence>
<dbReference type="EC" id="2.4.1.-" evidence="4"/>
<dbReference type="GO" id="GO:0016757">
    <property type="term" value="F:glycosyltransferase activity"/>
    <property type="evidence" value="ECO:0007669"/>
    <property type="project" value="UniProtKB-KW"/>
</dbReference>
<name>A0A011NLL0_9PROT</name>
<dbReference type="InterPro" id="IPR029044">
    <property type="entry name" value="Nucleotide-diphossugar_trans"/>
</dbReference>
<keyword evidence="5" id="KW-1185">Reference proteome</keyword>
<proteinExistence type="inferred from homology"/>
<keyword evidence="2" id="KW-0812">Transmembrane</keyword>
<keyword evidence="4" id="KW-0808">Transferase</keyword>
<keyword evidence="2" id="KW-0472">Membrane</keyword>
<dbReference type="Pfam" id="PF00535">
    <property type="entry name" value="Glycos_transf_2"/>
    <property type="match status" value="1"/>
</dbReference>
<dbReference type="PATRIC" id="fig|1454001.3.peg.3213"/>
<accession>A0A011NLL0</accession>
<dbReference type="STRING" id="1454001.AW08_03168"/>
<gene>
    <name evidence="4" type="primary">sunS</name>
    <name evidence="4" type="ORF">AW08_03168</name>
</gene>
<dbReference type="PANTHER" id="PTHR43630:SF2">
    <property type="entry name" value="GLYCOSYLTRANSFERASE"/>
    <property type="match status" value="1"/>
</dbReference>
<comment type="similarity">
    <text evidence="1">Belongs to the glycosyltransferase 2 family. WaaE/KdtX subfamily.</text>
</comment>
<evidence type="ECO:0000313" key="4">
    <source>
        <dbReference type="EMBL" id="EXI65497.1"/>
    </source>
</evidence>
<dbReference type="Proteomes" id="UP000020218">
    <property type="component" value="Unassembled WGS sequence"/>
</dbReference>
<keyword evidence="2" id="KW-1133">Transmembrane helix</keyword>
<evidence type="ECO:0000313" key="5">
    <source>
        <dbReference type="Proteomes" id="UP000020218"/>
    </source>
</evidence>
<feature type="transmembrane region" description="Helical" evidence="2">
    <location>
        <begin position="221"/>
        <end position="239"/>
    </location>
</feature>
<evidence type="ECO:0000256" key="1">
    <source>
        <dbReference type="ARBA" id="ARBA00038494"/>
    </source>
</evidence>
<evidence type="ECO:0000259" key="3">
    <source>
        <dbReference type="Pfam" id="PF00535"/>
    </source>
</evidence>
<dbReference type="CDD" id="cd02511">
    <property type="entry name" value="Beta4Glucosyltransferase"/>
    <property type="match status" value="1"/>
</dbReference>
<protein>
    <submittedName>
        <fullName evidence="4">SPBc2 prophage-derived glycosyltransferase SunS</fullName>
        <ecNumber evidence="4">2.4.1.-</ecNumber>
    </submittedName>
</protein>
<evidence type="ECO:0000256" key="2">
    <source>
        <dbReference type="SAM" id="Phobius"/>
    </source>
</evidence>
<feature type="domain" description="Glycosyltransferase 2-like" evidence="3">
    <location>
        <begin position="8"/>
        <end position="140"/>
    </location>
</feature>
<dbReference type="InterPro" id="IPR001173">
    <property type="entry name" value="Glyco_trans_2-like"/>
</dbReference>
<dbReference type="EMBL" id="JFAX01000022">
    <property type="protein sequence ID" value="EXI65497.1"/>
    <property type="molecule type" value="Genomic_DNA"/>
</dbReference>
<keyword evidence="4" id="KW-0328">Glycosyltransferase</keyword>
<comment type="caution">
    <text evidence="4">The sequence shown here is derived from an EMBL/GenBank/DDBJ whole genome shotgun (WGS) entry which is preliminary data.</text>
</comment>
<organism evidence="4 5">
    <name type="scientific">Candidatus Accumulibacter adjunctus</name>
    <dbReference type="NCBI Taxonomy" id="1454001"/>
    <lineage>
        <taxon>Bacteria</taxon>
        <taxon>Pseudomonadati</taxon>
        <taxon>Pseudomonadota</taxon>
        <taxon>Betaproteobacteria</taxon>
        <taxon>Candidatus Accumulibacter</taxon>
    </lineage>
</organism>
<feature type="transmembrane region" description="Helical" evidence="2">
    <location>
        <begin position="196"/>
        <end position="215"/>
    </location>
</feature>